<dbReference type="eggNOG" id="COG0412">
    <property type="taxonomic scope" value="Bacteria"/>
</dbReference>
<dbReference type="InterPro" id="IPR050553">
    <property type="entry name" value="Thioredoxin_ResA/DsbE_sf"/>
</dbReference>
<keyword evidence="1" id="KW-0676">Redox-active center</keyword>
<evidence type="ECO:0000313" key="4">
    <source>
        <dbReference type="EMBL" id="ABB42636.1"/>
    </source>
</evidence>
<dbReference type="PROSITE" id="PS00194">
    <property type="entry name" value="THIOREDOXIN_1"/>
    <property type="match status" value="1"/>
</dbReference>
<proteinExistence type="predicted"/>
<dbReference type="EMBL" id="CP000109">
    <property type="protein sequence ID" value="ABB42636.1"/>
    <property type="molecule type" value="Genomic_DNA"/>
</dbReference>
<feature type="domain" description="Thioredoxin" evidence="3">
    <location>
        <begin position="288"/>
        <end position="428"/>
    </location>
</feature>
<dbReference type="Pfam" id="PF00578">
    <property type="entry name" value="AhpC-TSA"/>
    <property type="match status" value="1"/>
</dbReference>
<evidence type="ECO:0000259" key="3">
    <source>
        <dbReference type="PROSITE" id="PS51352"/>
    </source>
</evidence>
<evidence type="ECO:0000256" key="2">
    <source>
        <dbReference type="SAM" id="MobiDB-lite"/>
    </source>
</evidence>
<dbReference type="eggNOG" id="COG0526">
    <property type="taxonomic scope" value="Bacteria"/>
</dbReference>
<dbReference type="InterPro" id="IPR036249">
    <property type="entry name" value="Thioredoxin-like_sf"/>
</dbReference>
<dbReference type="PROSITE" id="PS51352">
    <property type="entry name" value="THIOREDOXIN_2"/>
    <property type="match status" value="1"/>
</dbReference>
<dbReference type="InterPro" id="IPR017937">
    <property type="entry name" value="Thioredoxin_CS"/>
</dbReference>
<dbReference type="GO" id="GO:0016209">
    <property type="term" value="F:antioxidant activity"/>
    <property type="evidence" value="ECO:0007669"/>
    <property type="project" value="InterPro"/>
</dbReference>
<protein>
    <submittedName>
        <fullName evidence="4">Thioredoxin family protein</fullName>
    </submittedName>
</protein>
<dbReference type="InterPro" id="IPR013766">
    <property type="entry name" value="Thioredoxin_domain"/>
</dbReference>
<dbReference type="OrthoDB" id="9799347at2"/>
<accession>Q31DY7</accession>
<dbReference type="CDD" id="cd02966">
    <property type="entry name" value="TlpA_like_family"/>
    <property type="match status" value="1"/>
</dbReference>
<dbReference type="SUPFAM" id="SSF52833">
    <property type="entry name" value="Thioredoxin-like"/>
    <property type="match status" value="1"/>
</dbReference>
<name>Q31DY7_HYDCU</name>
<dbReference type="Gene3D" id="3.40.30.10">
    <property type="entry name" value="Glutaredoxin"/>
    <property type="match status" value="1"/>
</dbReference>
<dbReference type="STRING" id="317025.Tcr_2046"/>
<dbReference type="SUPFAM" id="SSF53474">
    <property type="entry name" value="alpha/beta-Hydrolases"/>
    <property type="match status" value="1"/>
</dbReference>
<evidence type="ECO:0000256" key="1">
    <source>
        <dbReference type="ARBA" id="ARBA00023284"/>
    </source>
</evidence>
<dbReference type="PANTHER" id="PTHR42852:SF17">
    <property type="entry name" value="THIOREDOXIN-LIKE PROTEIN HI_1115"/>
    <property type="match status" value="1"/>
</dbReference>
<feature type="region of interest" description="Disordered" evidence="2">
    <location>
        <begin position="260"/>
        <end position="289"/>
    </location>
</feature>
<sequence length="437" mass="48836">MLNNTLRIGLILGWFCINAFHVAVAEVPHEHTLEGALESEVYTATTPIANVLWVPSEHGVLKQEQALAEQLAESGFTVTMPNLFESYFLPVASSSLRKIPSNIIEREIARLHASDLPLFVISSNEGAALVIKALASFQQTSTSMVGVVLLNPNLYIETPQAGQKAEYWPTVSQVNAPVYIIQSELSPWRWHLPQLQQQLSLSGSDVFIRLMPKVRDRYYFRPDALPVEQKQAQTLASDLMQAMKTLAPYLPVFRESALAKNASPEERRNGVAVTQSRSQSTDKTGLQPYSGTQQRYLKLNDINNQSHSLDAYQGKVVLLNFWASWCPPCVHEIPSMTRLKTVLKDQPFEILAANLAEEKSDIQAFLKQHPVNFPILLDPKGSAVQAWQVFAYPSSYLIDGNGKIRYALFGGHEWDDPLTVQKIQSLIHKTTTSTKTP</sequence>
<gene>
    <name evidence="4" type="ordered locus">Tcr_2046</name>
</gene>
<dbReference type="InterPro" id="IPR000866">
    <property type="entry name" value="AhpC/TSA"/>
</dbReference>
<dbReference type="GO" id="GO:0015036">
    <property type="term" value="F:disulfide oxidoreductase activity"/>
    <property type="evidence" value="ECO:0007669"/>
    <property type="project" value="UniProtKB-ARBA"/>
</dbReference>
<dbReference type="AlphaFoldDB" id="Q31DY7"/>
<dbReference type="KEGG" id="tcx:Tcr_2046"/>
<organism evidence="4">
    <name type="scientific">Hydrogenovibrio crunogenus (strain DSM 25203 / XCL-2)</name>
    <name type="common">Thiomicrospira crunogena</name>
    <dbReference type="NCBI Taxonomy" id="317025"/>
    <lineage>
        <taxon>Bacteria</taxon>
        <taxon>Pseudomonadati</taxon>
        <taxon>Pseudomonadota</taxon>
        <taxon>Gammaproteobacteria</taxon>
        <taxon>Thiotrichales</taxon>
        <taxon>Piscirickettsiaceae</taxon>
        <taxon>Hydrogenovibrio</taxon>
    </lineage>
</organism>
<feature type="compositionally biased region" description="Polar residues" evidence="2">
    <location>
        <begin position="272"/>
        <end position="289"/>
    </location>
</feature>
<dbReference type="InterPro" id="IPR029058">
    <property type="entry name" value="AB_hydrolase_fold"/>
</dbReference>
<reference evidence="4" key="1">
    <citation type="submission" date="2006-07" db="EMBL/GenBank/DDBJ databases">
        <title>Complete sequence of Thiomicrospira crunogena XCL-2.</title>
        <authorList>
            <consortium name="US DOE Joint Genome Institute"/>
            <person name="Copeland A."/>
            <person name="Lucas S."/>
            <person name="Lapidus A."/>
            <person name="Barry K."/>
            <person name="Detter J.C."/>
            <person name="Glavina del Rio T."/>
            <person name="Hammon N."/>
            <person name="Israni S."/>
            <person name="Dalin E."/>
            <person name="Tice H."/>
            <person name="Pitluck S."/>
            <person name="Chain P."/>
            <person name="Malfatti S."/>
            <person name="Shin M."/>
            <person name="Vergez L."/>
            <person name="Schmutz J."/>
            <person name="Larimer F."/>
            <person name="Land M."/>
            <person name="Hauser L."/>
            <person name="Kyrpides N."/>
            <person name="Lykidis A."/>
            <person name="Scott K.M."/>
            <person name="Sievert S."/>
            <person name="Kerfeld C."/>
            <person name="Freyermuth S."/>
            <person name="Dobrinski K."/>
            <person name="Boller A."/>
            <person name="Fitzpatrick K."/>
            <person name="Thoma P."/>
            <person name="Moore J."/>
            <person name="Richardson P."/>
        </authorList>
    </citation>
    <scope>NUCLEOTIDE SEQUENCE</scope>
    <source>
        <strain evidence="4">XCL-2</strain>
    </source>
</reference>
<dbReference type="PANTHER" id="PTHR42852">
    <property type="entry name" value="THIOL:DISULFIDE INTERCHANGE PROTEIN DSBE"/>
    <property type="match status" value="1"/>
</dbReference>
<dbReference type="HOGENOM" id="CLU_610767_0_0_6"/>